<evidence type="ECO:0000313" key="2">
    <source>
        <dbReference type="EMBL" id="PNI90945.1"/>
    </source>
</evidence>
<name>A0A2J8Q3V0_PANTR</name>
<feature type="compositionally biased region" description="Low complexity" evidence="1">
    <location>
        <begin position="85"/>
        <end position="96"/>
    </location>
</feature>
<feature type="non-terminal residue" evidence="2">
    <location>
        <position position="1"/>
    </location>
</feature>
<proteinExistence type="predicted"/>
<feature type="region of interest" description="Disordered" evidence="1">
    <location>
        <begin position="81"/>
        <end position="112"/>
    </location>
</feature>
<reference evidence="2 3" key="1">
    <citation type="submission" date="2017-12" db="EMBL/GenBank/DDBJ databases">
        <title>High-resolution comparative analysis of great ape genomes.</title>
        <authorList>
            <person name="Pollen A."/>
            <person name="Hastie A."/>
            <person name="Hormozdiari F."/>
            <person name="Dougherty M."/>
            <person name="Liu R."/>
            <person name="Chaisson M."/>
            <person name="Hoppe E."/>
            <person name="Hill C."/>
            <person name="Pang A."/>
            <person name="Hillier L."/>
            <person name="Baker C."/>
            <person name="Armstrong J."/>
            <person name="Shendure J."/>
            <person name="Paten B."/>
            <person name="Wilson R."/>
            <person name="Chao H."/>
            <person name="Schneider V."/>
            <person name="Ventura M."/>
            <person name="Kronenberg Z."/>
            <person name="Murali S."/>
            <person name="Gordon D."/>
            <person name="Cantsilieris S."/>
            <person name="Munson K."/>
            <person name="Nelson B."/>
            <person name="Raja A."/>
            <person name="Underwood J."/>
            <person name="Diekhans M."/>
            <person name="Fiddes I."/>
            <person name="Haussler D."/>
            <person name="Eichler E."/>
        </authorList>
    </citation>
    <scope>NUCLEOTIDE SEQUENCE [LARGE SCALE GENOMIC DNA]</scope>
    <source>
        <strain evidence="2">Yerkes chimp pedigree #C0471</strain>
    </source>
</reference>
<gene>
    <name evidence="2" type="ORF">CK820_G0044571</name>
</gene>
<sequence length="141" mass="14701">AMQVESCSSAVGNNMPGIQGATSSPQPQATLFHNTAGGTMNQLQNSPGSSQQTSGMFLFGIQNNCSQLLTSGPATLPDQLMAISQPGQPQNEGQPPVTTLLSQQMPENSPLASSINTNQNIEKIDLLVSLQNQGNNLTGSF</sequence>
<comment type="caution">
    <text evidence="2">The sequence shown here is derived from an EMBL/GenBank/DDBJ whole genome shotgun (WGS) entry which is preliminary data.</text>
</comment>
<feature type="compositionally biased region" description="Polar residues" evidence="1">
    <location>
        <begin position="97"/>
        <end position="112"/>
    </location>
</feature>
<evidence type="ECO:0000256" key="1">
    <source>
        <dbReference type="SAM" id="MobiDB-lite"/>
    </source>
</evidence>
<protein>
    <submittedName>
        <fullName evidence="2">NFAT5 isoform 7</fullName>
    </submittedName>
</protein>
<dbReference type="EMBL" id="NBAG03000083">
    <property type="protein sequence ID" value="PNI90945.1"/>
    <property type="molecule type" value="Genomic_DNA"/>
</dbReference>
<accession>A0A2J8Q3V0</accession>
<evidence type="ECO:0000313" key="3">
    <source>
        <dbReference type="Proteomes" id="UP000236370"/>
    </source>
</evidence>
<dbReference type="Proteomes" id="UP000236370">
    <property type="component" value="Unassembled WGS sequence"/>
</dbReference>
<organism evidence="2 3">
    <name type="scientific">Pan troglodytes</name>
    <name type="common">Chimpanzee</name>
    <dbReference type="NCBI Taxonomy" id="9598"/>
    <lineage>
        <taxon>Eukaryota</taxon>
        <taxon>Metazoa</taxon>
        <taxon>Chordata</taxon>
        <taxon>Craniata</taxon>
        <taxon>Vertebrata</taxon>
        <taxon>Euteleostomi</taxon>
        <taxon>Mammalia</taxon>
        <taxon>Eutheria</taxon>
        <taxon>Euarchontoglires</taxon>
        <taxon>Primates</taxon>
        <taxon>Haplorrhini</taxon>
        <taxon>Catarrhini</taxon>
        <taxon>Hominidae</taxon>
        <taxon>Pan</taxon>
    </lineage>
</organism>
<dbReference type="AlphaFoldDB" id="A0A2J8Q3V0"/>